<feature type="region of interest" description="Disordered" evidence="15">
    <location>
        <begin position="2034"/>
        <end position="2091"/>
    </location>
</feature>
<keyword evidence="9 12" id="KW-0505">Motor protein</keyword>
<feature type="compositionally biased region" description="Acidic residues" evidence="15">
    <location>
        <begin position="1879"/>
        <end position="1897"/>
    </location>
</feature>
<evidence type="ECO:0000256" key="11">
    <source>
        <dbReference type="ARBA" id="ARBA00054688"/>
    </source>
</evidence>
<evidence type="ECO:0000256" key="6">
    <source>
        <dbReference type="ARBA" id="ARBA00023054"/>
    </source>
</evidence>
<dbReference type="GO" id="GO:0006887">
    <property type="term" value="P:exocytosis"/>
    <property type="evidence" value="ECO:0007669"/>
    <property type="project" value="UniProtKB-ARBA"/>
</dbReference>
<dbReference type="GO" id="GO:0031201">
    <property type="term" value="C:SNARE complex"/>
    <property type="evidence" value="ECO:0007669"/>
    <property type="project" value="UniProtKB-ARBA"/>
</dbReference>
<feature type="compositionally biased region" description="Basic and acidic residues" evidence="15">
    <location>
        <begin position="1729"/>
        <end position="1739"/>
    </location>
</feature>
<dbReference type="SMART" id="SM00129">
    <property type="entry name" value="KISc"/>
    <property type="match status" value="1"/>
</dbReference>
<dbReference type="Gene3D" id="1.20.5.110">
    <property type="match status" value="1"/>
</dbReference>
<dbReference type="GO" id="GO:0031966">
    <property type="term" value="C:mitochondrial membrane"/>
    <property type="evidence" value="ECO:0007669"/>
    <property type="project" value="UniProtKB-SubCell"/>
</dbReference>
<evidence type="ECO:0000256" key="13">
    <source>
        <dbReference type="RuleBase" id="RU003496"/>
    </source>
</evidence>
<dbReference type="InterPro" id="IPR000727">
    <property type="entry name" value="T_SNARE_dom"/>
</dbReference>
<dbReference type="FunFam" id="3.40.850.10:FF:000063">
    <property type="entry name" value="Kinesin-like protein"/>
    <property type="match status" value="1"/>
</dbReference>
<dbReference type="Gene3D" id="3.40.850.10">
    <property type="entry name" value="Kinesin motor domain"/>
    <property type="match status" value="1"/>
</dbReference>
<feature type="domain" description="Kinesin motor" evidence="17">
    <location>
        <begin position="2748"/>
        <end position="3096"/>
    </location>
</feature>
<comment type="function">
    <text evidence="11">Microtubule-dependent motor protein required for mitochondrion morphology and transport of mitochondria in neuronal cells.</text>
</comment>
<evidence type="ECO:0000256" key="3">
    <source>
        <dbReference type="ARBA" id="ARBA00022448"/>
    </source>
</evidence>
<evidence type="ECO:0000256" key="14">
    <source>
        <dbReference type="SAM" id="Coils"/>
    </source>
</evidence>
<evidence type="ECO:0000256" key="7">
    <source>
        <dbReference type="ARBA" id="ARBA00023128"/>
    </source>
</evidence>
<evidence type="ECO:0000256" key="2">
    <source>
        <dbReference type="ARBA" id="ARBA00004318"/>
    </source>
</evidence>
<feature type="compositionally biased region" description="Basic and acidic residues" evidence="15">
    <location>
        <begin position="1766"/>
        <end position="1780"/>
    </location>
</feature>
<feature type="binding site" evidence="12">
    <location>
        <begin position="2851"/>
        <end position="2858"/>
    </location>
    <ligand>
        <name>ATP</name>
        <dbReference type="ChEBI" id="CHEBI:30616"/>
    </ligand>
</feature>
<dbReference type="GO" id="GO:0048731">
    <property type="term" value="P:system development"/>
    <property type="evidence" value="ECO:0007669"/>
    <property type="project" value="UniProtKB-ARBA"/>
</dbReference>
<feature type="domain" description="T-SNARE coiled-coil homology" evidence="18">
    <location>
        <begin position="60"/>
        <end position="101"/>
    </location>
</feature>
<feature type="compositionally biased region" description="Basic and acidic residues" evidence="15">
    <location>
        <begin position="1595"/>
        <end position="1624"/>
    </location>
</feature>
<evidence type="ECO:0000256" key="5">
    <source>
        <dbReference type="ARBA" id="ARBA00022840"/>
    </source>
</evidence>
<evidence type="ECO:0000256" key="15">
    <source>
        <dbReference type="SAM" id="MobiDB-lite"/>
    </source>
</evidence>
<proteinExistence type="inferred from homology"/>
<evidence type="ECO:0000313" key="19">
    <source>
        <dbReference type="EMBL" id="KAK1793097.1"/>
    </source>
</evidence>
<feature type="region of interest" description="Disordered" evidence="15">
    <location>
        <begin position="2369"/>
        <end position="2411"/>
    </location>
</feature>
<dbReference type="SUPFAM" id="SSF58038">
    <property type="entry name" value="SNARE fusion complex"/>
    <property type="match status" value="1"/>
</dbReference>
<feature type="signal peptide" evidence="16">
    <location>
        <begin position="1"/>
        <end position="21"/>
    </location>
</feature>
<name>A0AAD9DVF8_9TELE</name>
<keyword evidence="6 14" id="KW-0175">Coiled coil</keyword>
<sequence>FYPGLGCLSLLSLWILRLKSGGQTWGNNQDGVVSSQPARVVDEREQMAISGGFIRRVTNDARENEMDENLEQVGSIIGNLRHMALDMGNEIDTQNRQIDRIMEMVKRNAASLIIWDSIDTTGELIPTKLGLMKQTSVPQRCWEVAKPLQNLSQHSTIGPAPNASVHAKSAIVHIPLSHVSMRDLVAQVTSSLLRFPEVTVEALGEDEVTLDSVLHGRFTTAGRGGLAWLSCGPQLEVVHAVTGERLSAYRFTGMAEHPPTVLAVRDFSWLKRCGLLVGLEEEEGSMLCLYDLGISRVVKAVVIPGRITGIEPLVSYGGASASTQHLHQSLRWFFGVAAVVTDIGHVLLVDLCLDDLSCTQTELEASDLEVVNKSPSEIPRLREGVTQQGRHLCLQLSSPSGTAATSLQYVPRTNHLAVGFSDGYLQLWNMKTLKKEYHSQLEGGRVPVYAFTFQEPENDPRNCCYLWAVQSAQDHEGDIVSLHLLQLAFGERKCLASGKILYEGLEYCEERYSQDLNGTVYPLRAHATNTRLLSCQTIEKYRQHPDREDSMSEVASPDTSVSIFSWQVKSYGQGQPSTFIGIFDINRWYHAQMPDSLRAGESLRNCPYLAVWSLDSVVEMTAPCPLLDVVVHDRSLSRGLAYTCPPPEQFFSPTTYNFGKFPHTFQLSASHLHHCTITTLGYLKKSVPSLSDGISSGYSRCLMSGLLSSRLADVQPSSLSQEEQLDAILMAAVETSSLGMITGCIKQWTTDGSSVCGEDLSLATLSCYIPAAFSHTELPGSAGNLRYILEWAWDRVVRTKEELDRICAPLFDSSSNFTDPQTLQLLQHSQRLLCNISTIFHCMLNEAQELTQRGLVDLMNKSLVSSLISQYAQVVLWFCRTGLLPEVSDDVLQISRPFYSFSVIKNYYIGQREDLKRLAKEKWCADCLMIDGLVTQCGERLADLWKRDEGGTGQYPPPSLHALLDLYLLENVDESAKHAIVIYLLLDVMYSFPNKSGASVESFPTAFAIPVGLVKLVQGLWLLDHHDHESSLELLLHPTTSHSLWPWQHGRVLQALMCQGKHNIALRYLHVMKPSMSSTNQAKLCLSVLLHNRCIVEGLALLRQHANKLNVEELMQFLYETCQDLDLMKELLRLPLGPSEQECLERFLQGTGGFQNRELLMVHYLQQANYVPALQINQTLKMNQAADRDPKMKERSNTRNSILSQYGKVLPRAQRKLAIERAKPYHHTTILREVTRPQPLSTVAKRSATETVLTRAAFIKSVLSKIEEVWVGKDSLSESSSLRSPRELELSEGGPHPPTLHVPEAFIGTPINMLTSRVSRLLDLVVQPSLQTSPEIHTQGTSHRPITAWASPKGITKAPELSLLQTPQVVKRARALASSGPVFASFTPQSILRSSLRPTPVATPSVSPGRSVTPPLRPKESRITFIEETGSPDLHKSSVHWSNGLAASSEITPLKRPPRPPEGGFKAWSEHAGEEPSLTLMPSLKEKGSQGSFFLGEILAEEPKQILPTLLHRHSLGHETSAGSINSDTTLEFHNALSPGDLVRQALELSAENSVDAEVIVGLPRTAESAKPSADGATEELPAASHPAEEQEPIADEKMNSEEECAGKAHEHSPEVERQMHTNEDELQLDKDITLEEGHEQHMAEEFVPLLQVEESDSPSVAAVVLNHNPEVIAVSTHDQAKKKKLELAKEVELAALESIAKEPIAEPSEEPNPAPAQAVTEASIRNESSPERAPKELKSTSQEPNREPTIMPEEPISESPATDLGNHEPRDDGTHHDIAETPQTSEELKHELETSDLDDFVERHLFDNDLSPPLTRSGIKEQSEIWASFNRNSVCESEPVAVDAPAPDTHTSVTSSEAATSESHSVVSLNSEELSSSESDESGAEENEEEEDSGSEVEIIEEVEGNSRQQLPPTPVLYLQDLPHDEQYLQEQSAAVLSLVAPHTQLKVMDGVVEEEEGEVVVVGLEPANLGEEADGPVCYTELKPSTTLLVPLELAGDHQELLAGGALQALGGKLEEALPGSCNTFSLMLDAGGGGGGGGGDDDDDDEEEPVASEPNPEHPLIHQNTKQPEDVESPPVAKTDVPSLEPVGQVPDDQLMEELPSAKFEDVSLGVPCAANADKPAKGPHPEERQPEQMKVDQLHMTAFEPPVERVPCVHLDDRREEADSSAPLSHKEVVDERKAAGETLYKSPMPHREVKLEDSDLPKANKDVVFVAEDLVSAASTVQSSASWDAEFKSFKTSKACESPSKDVLSNAETNKEETVAKVKQTELVDSMVPSTPRRVTRSRMQLQDSQVPVTPRRSARKVDLELQNEEEILSTKASKPSASARRTPQKATRRKSSLRSRTTNVAGEVQPVEALLINDMIMPQTRQSARKKPRVSNSPDSEAPVDGDAVPLAGPPPSPSRVTRKSRRGFSLALESFQQEAVEGTVVLQPPVATPTRNKRKTRGSTVEKANITLVVDDAQLQNVSRRLTRSQLWNHEKEPEREPTPVLGTPLHTESVNPLANALMERLKHEGAKKESIAAVTEIARAKRRTTKSAVSSAESNSQNVGVEGSQELESTEIQGTMKRSTASVRRTRASKVHKPDISLDGDSLVFSSSLQRTKGRKKESTVKVDSAVLDALSPPVTRTRHAASVTDRVEDKIPPDLATEVEKIKMRKRATRTKVSSKPAPPIEIDLLSPLASPAEAVTRTLKREEEKDVPTLKMNLRRKRKLAWVMLRCVRGSLAGFGSYCTNTERNRGDMATKDCVKVAVRVRPFNKREKEAGGRCIISISANNLAIQDPRNQQSWRTFTFDFAYWSHSGFVRNTDGLFLPEETGGRYADQASIFEGLGQGLLENAVQGYNATLLAYGQTGSGKSYSMVGNGPNKGLVPTFCHRLFQFIKSHQDSRQCQVFFSMLEIYNEQVIDLLSKTSRSPGGLRVREEQHRGFYVEGLRKVPCESAVQVERLMEQGTRTRTTAATRMNTNSSRSHMLIIVQLKQIFSKECITKQSNINLVDLAGSERQRSSGSEVDRLKEGTAINLSLTTLGNVISALADVSLGKKAVHIPYRDSILTKLLQSALGGNSRTVMIATVSPADICYEESISTLRYAERAKRIQNKAVVNEGPTERLVKELKAENARLLLRLSRLDQEGRQTDQETKELRRLLTHNELQIRAIQTLWEQHLQEALKDWETQYTNITQERRMVQMYPYMLNVNEDAQLSGVIKLFIQEGNWDVGLEDSSPKSIPLRGLGIQKRHAIFSNQQHRVTVTPVSGSKVTVNGIPITQKTELQHLDRLILGSNNTYLFIGFPTDRATDDWSRFDYDYFQSELAAAEGIHLHSLCAKQDQRPVQSNPSLLAAFYDYIRLMPMVAEANQMSQELNKGVEFNLEIKNLAMSDSKGHDLEKEIAVRVTCVERKQVWMWSKAKFINRKFLMEELYQQQAEVGEGADMPPLSREKDPFWDPLEPLHLGSAHLWLQSLPFHIPVEEQVEVVGSEGTEEAMLQIQLVPCHPTGLPLGEDDILIDPTELLGKRLDFQLVLDRCCGLRWLREARNRGVQIGFQMFDCPQPLYTPAMWHNANPLLQHRVQFTALNTSPALLNYLQNSALVLQLWGLQEGCSDIVICLNGVMVTPEDSIIIDTAAISENMAVDSAGSELNPSLQALQEDLEQLKSSNVALRKENRALREQLGASGLSGALSLLSARGVDSGRGCRERRSSLRTSCDAQLARALKVFYHSMTSVRGQLLRLQRHRPSEDADLLGLRLFVDEHAHLLKDFGEQLEQCVSVLKQEVATIVRRKRDKSGGWS</sequence>
<keyword evidence="8" id="KW-0472">Membrane</keyword>
<evidence type="ECO:0000256" key="9">
    <source>
        <dbReference type="ARBA" id="ARBA00023175"/>
    </source>
</evidence>
<keyword evidence="7" id="KW-0496">Mitochondrion</keyword>
<evidence type="ECO:0000313" key="20">
    <source>
        <dbReference type="Proteomes" id="UP001239994"/>
    </source>
</evidence>
<dbReference type="PANTHER" id="PTHR21583">
    <property type="entry name" value="ELYS PROTEIN"/>
    <property type="match status" value="1"/>
</dbReference>
<evidence type="ECO:0000256" key="12">
    <source>
        <dbReference type="PROSITE-ProRule" id="PRU00283"/>
    </source>
</evidence>
<evidence type="ECO:0000259" key="17">
    <source>
        <dbReference type="PROSITE" id="PS50067"/>
    </source>
</evidence>
<dbReference type="SUPFAM" id="SSF52540">
    <property type="entry name" value="P-loop containing nucleoside triphosphate hydrolases"/>
    <property type="match status" value="1"/>
</dbReference>
<feature type="compositionally biased region" description="Basic residues" evidence="15">
    <location>
        <begin position="2332"/>
        <end position="2343"/>
    </location>
</feature>
<evidence type="ECO:0000259" key="18">
    <source>
        <dbReference type="PROSITE" id="PS50192"/>
    </source>
</evidence>
<feature type="region of interest" description="Disordered" evidence="15">
    <location>
        <begin position="2161"/>
        <end position="2181"/>
    </location>
</feature>
<dbReference type="PANTHER" id="PTHR21583:SF8">
    <property type="entry name" value="PROTEIN ELYS"/>
    <property type="match status" value="1"/>
</dbReference>
<dbReference type="FunFam" id="1.20.5.110:FF:000018">
    <property type="entry name" value="Synaptosomal-associated protein"/>
    <property type="match status" value="1"/>
</dbReference>
<feature type="region of interest" description="Disordered" evidence="15">
    <location>
        <begin position="2280"/>
        <end position="2351"/>
    </location>
</feature>
<dbReference type="PROSITE" id="PS50067">
    <property type="entry name" value="KINESIN_MOTOR_2"/>
    <property type="match status" value="1"/>
</dbReference>
<comment type="subcellular location">
    <subcellularLocation>
        <location evidence="2">Mitochondrion membrane</location>
        <topology evidence="2">Peripheral membrane protein</topology>
    </subcellularLocation>
    <subcellularLocation>
        <location evidence="1">Nucleus</location>
    </subcellularLocation>
</comment>
<dbReference type="InterPro" id="IPR001752">
    <property type="entry name" value="Kinesin_motor_dom"/>
</dbReference>
<accession>A0AAD9DVF8</accession>
<feature type="compositionally biased region" description="Polar residues" evidence="15">
    <location>
        <begin position="1395"/>
        <end position="1410"/>
    </location>
</feature>
<feature type="compositionally biased region" description="Polar residues" evidence="15">
    <location>
        <begin position="2538"/>
        <end position="2551"/>
    </location>
</feature>
<evidence type="ECO:0000256" key="1">
    <source>
        <dbReference type="ARBA" id="ARBA00004123"/>
    </source>
</evidence>
<dbReference type="InterPro" id="IPR052620">
    <property type="entry name" value="ELYS/MEL-28_NucAsmblyFactor"/>
</dbReference>
<feature type="compositionally biased region" description="Polar residues" evidence="15">
    <location>
        <begin position="2558"/>
        <end position="2569"/>
    </location>
</feature>
<feature type="compositionally biased region" description="Acidic residues" evidence="15">
    <location>
        <begin position="2042"/>
        <end position="2053"/>
    </location>
</feature>
<feature type="compositionally biased region" description="Polar residues" evidence="15">
    <location>
        <begin position="2320"/>
        <end position="2331"/>
    </location>
</feature>
<comment type="similarity">
    <text evidence="12">Belongs to the TRAFAC class myosin-kinesin ATPase superfamily. Kinesin family.</text>
</comment>
<feature type="coiled-coil region" evidence="14">
    <location>
        <begin position="3638"/>
        <end position="3665"/>
    </location>
</feature>
<dbReference type="PROSITE" id="PS50192">
    <property type="entry name" value="T_SNARE"/>
    <property type="match status" value="1"/>
</dbReference>
<dbReference type="GO" id="GO:0005634">
    <property type="term" value="C:nucleus"/>
    <property type="evidence" value="ECO:0007669"/>
    <property type="project" value="UniProtKB-SubCell"/>
</dbReference>
<dbReference type="EMBL" id="JAROKS010000018">
    <property type="protein sequence ID" value="KAK1793097.1"/>
    <property type="molecule type" value="Genomic_DNA"/>
</dbReference>
<feature type="region of interest" description="Disordered" evidence="15">
    <location>
        <begin position="2537"/>
        <end position="2586"/>
    </location>
</feature>
<keyword evidence="20" id="KW-1185">Reference proteome</keyword>
<feature type="non-terminal residue" evidence="19">
    <location>
        <position position="3783"/>
    </location>
</feature>
<feature type="region of interest" description="Disordered" evidence="15">
    <location>
        <begin position="1566"/>
        <end position="1624"/>
    </location>
</feature>
<feature type="compositionally biased region" description="Low complexity" evidence="15">
    <location>
        <begin position="1850"/>
        <end position="1878"/>
    </location>
</feature>
<comment type="caution">
    <text evidence="19">The sequence shown here is derived from an EMBL/GenBank/DDBJ whole genome shotgun (WGS) entry which is preliminary data.</text>
</comment>
<dbReference type="GO" id="GO:0003777">
    <property type="term" value="F:microtubule motor activity"/>
    <property type="evidence" value="ECO:0007669"/>
    <property type="project" value="InterPro"/>
</dbReference>
<keyword evidence="16" id="KW-0732">Signal</keyword>
<dbReference type="InterPro" id="IPR032040">
    <property type="entry name" value="ELYS-bb"/>
</dbReference>
<dbReference type="InterPro" id="IPR036961">
    <property type="entry name" value="Kinesin_motor_dom_sf"/>
</dbReference>
<gene>
    <name evidence="19" type="ORF">P4O66_011500</name>
</gene>
<dbReference type="Pfam" id="PF13934">
    <property type="entry name" value="ELYS"/>
    <property type="match status" value="1"/>
</dbReference>
<dbReference type="SMART" id="SM00397">
    <property type="entry name" value="t_SNARE"/>
    <property type="match status" value="1"/>
</dbReference>
<comment type="similarity">
    <text evidence="13">Belongs to the SNAP-25 family.</text>
</comment>
<feature type="region of interest" description="Disordered" evidence="15">
    <location>
        <begin position="1395"/>
        <end position="1417"/>
    </location>
</feature>
<feature type="compositionally biased region" description="Polar residues" evidence="15">
    <location>
        <begin position="2287"/>
        <end position="2297"/>
    </location>
</feature>
<keyword evidence="5 12" id="KW-0067">ATP-binding</keyword>
<dbReference type="SUPFAM" id="SSF49879">
    <property type="entry name" value="SMAD/FHA domain"/>
    <property type="match status" value="1"/>
</dbReference>
<keyword evidence="4 12" id="KW-0547">Nucleotide-binding</keyword>
<dbReference type="Pfam" id="PF00225">
    <property type="entry name" value="Kinesin"/>
    <property type="match status" value="1"/>
</dbReference>
<dbReference type="InterPro" id="IPR000928">
    <property type="entry name" value="SNAP-25_dom"/>
</dbReference>
<dbReference type="InterPro" id="IPR025151">
    <property type="entry name" value="ELYS_dom"/>
</dbReference>
<protein>
    <recommendedName>
        <fullName evidence="13">Synaptosomal-associated protein</fullName>
    </recommendedName>
</protein>
<keyword evidence="10" id="KW-0539">Nucleus</keyword>
<feature type="region of interest" description="Disordered" evidence="15">
    <location>
        <begin position="1703"/>
        <end position="1796"/>
    </location>
</feature>
<dbReference type="InterPro" id="IPR027417">
    <property type="entry name" value="P-loop_NTPase"/>
</dbReference>
<dbReference type="Proteomes" id="UP001239994">
    <property type="component" value="Unassembled WGS sequence"/>
</dbReference>
<dbReference type="PRINTS" id="PR00380">
    <property type="entry name" value="KINESINHEAVY"/>
</dbReference>
<dbReference type="CDD" id="cd15885">
    <property type="entry name" value="SNARE_SNAP25C"/>
    <property type="match status" value="1"/>
</dbReference>
<reference evidence="19" key="1">
    <citation type="submission" date="2023-03" db="EMBL/GenBank/DDBJ databases">
        <title>Electrophorus voltai genome.</title>
        <authorList>
            <person name="Bian C."/>
        </authorList>
    </citation>
    <scope>NUCLEOTIDE SEQUENCE</scope>
    <source>
        <strain evidence="19">CB-2022</strain>
        <tissue evidence="19">Muscle</tissue>
    </source>
</reference>
<evidence type="ECO:0000256" key="8">
    <source>
        <dbReference type="ARBA" id="ARBA00023136"/>
    </source>
</evidence>
<dbReference type="GO" id="GO:0008017">
    <property type="term" value="F:microtubule binding"/>
    <property type="evidence" value="ECO:0007669"/>
    <property type="project" value="InterPro"/>
</dbReference>
<evidence type="ECO:0000256" key="10">
    <source>
        <dbReference type="ARBA" id="ARBA00023242"/>
    </source>
</evidence>
<dbReference type="FunFam" id="2.60.200.20:FF:000034">
    <property type="entry name" value="kinesin-like protein KIF28P"/>
    <property type="match status" value="1"/>
</dbReference>
<dbReference type="InterPro" id="IPR008984">
    <property type="entry name" value="SMAD_FHA_dom_sf"/>
</dbReference>
<dbReference type="Pfam" id="PF16687">
    <property type="entry name" value="ELYS-bb"/>
    <property type="match status" value="1"/>
</dbReference>
<evidence type="ECO:0000256" key="4">
    <source>
        <dbReference type="ARBA" id="ARBA00022741"/>
    </source>
</evidence>
<dbReference type="Gene3D" id="2.60.200.20">
    <property type="match status" value="1"/>
</dbReference>
<dbReference type="GO" id="GO:0007018">
    <property type="term" value="P:microtubule-based movement"/>
    <property type="evidence" value="ECO:0007669"/>
    <property type="project" value="InterPro"/>
</dbReference>
<evidence type="ECO:0000256" key="16">
    <source>
        <dbReference type="SAM" id="SignalP"/>
    </source>
</evidence>
<organism evidence="19 20">
    <name type="scientific">Electrophorus voltai</name>
    <dbReference type="NCBI Taxonomy" id="2609070"/>
    <lineage>
        <taxon>Eukaryota</taxon>
        <taxon>Metazoa</taxon>
        <taxon>Chordata</taxon>
        <taxon>Craniata</taxon>
        <taxon>Vertebrata</taxon>
        <taxon>Euteleostomi</taxon>
        <taxon>Actinopterygii</taxon>
        <taxon>Neopterygii</taxon>
        <taxon>Teleostei</taxon>
        <taxon>Ostariophysi</taxon>
        <taxon>Gymnotiformes</taxon>
        <taxon>Gymnotoidei</taxon>
        <taxon>Gymnotidae</taxon>
        <taxon>Electrophorus</taxon>
    </lineage>
</organism>
<keyword evidence="3" id="KW-0813">Transport</keyword>
<feature type="region of interest" description="Disordered" evidence="15">
    <location>
        <begin position="1839"/>
        <end position="1897"/>
    </location>
</feature>
<dbReference type="Pfam" id="PF00835">
    <property type="entry name" value="SNAP-25"/>
    <property type="match status" value="1"/>
</dbReference>
<dbReference type="CDD" id="cd22709">
    <property type="entry name" value="FHA_KIF28P"/>
    <property type="match status" value="1"/>
</dbReference>
<feature type="chain" id="PRO_5042234215" description="Synaptosomal-associated protein" evidence="16">
    <location>
        <begin position="22"/>
        <end position="3783"/>
    </location>
</feature>
<dbReference type="GO" id="GO:0005524">
    <property type="term" value="F:ATP binding"/>
    <property type="evidence" value="ECO:0007669"/>
    <property type="project" value="UniProtKB-UniRule"/>
</dbReference>